<keyword evidence="11" id="KW-0482">Metalloprotease</keyword>
<keyword evidence="5 17" id="KW-0121">Carboxypeptidase</keyword>
<feature type="signal peptide" evidence="15">
    <location>
        <begin position="1"/>
        <end position="19"/>
    </location>
</feature>
<dbReference type="InterPro" id="IPR003146">
    <property type="entry name" value="M14A_act_pep"/>
</dbReference>
<dbReference type="GO" id="GO:0006508">
    <property type="term" value="P:proteolysis"/>
    <property type="evidence" value="ECO:0007669"/>
    <property type="project" value="UniProtKB-KW"/>
</dbReference>
<dbReference type="SUPFAM" id="SSF53187">
    <property type="entry name" value="Zn-dependent exopeptidases"/>
    <property type="match status" value="1"/>
</dbReference>
<evidence type="ECO:0000256" key="10">
    <source>
        <dbReference type="ARBA" id="ARBA00022833"/>
    </source>
</evidence>
<dbReference type="FunFam" id="3.40.630.10:FF:000040">
    <property type="entry name" value="zinc carboxypeptidase"/>
    <property type="match status" value="1"/>
</dbReference>
<evidence type="ECO:0000259" key="16">
    <source>
        <dbReference type="PROSITE" id="PS52035"/>
    </source>
</evidence>
<dbReference type="InterPro" id="IPR036990">
    <property type="entry name" value="M14A-like_propep"/>
</dbReference>
<dbReference type="PANTHER" id="PTHR11705:SF91">
    <property type="entry name" value="FI01817P-RELATED"/>
    <property type="match status" value="1"/>
</dbReference>
<dbReference type="InterPro" id="IPR000834">
    <property type="entry name" value="Peptidase_M14"/>
</dbReference>
<keyword evidence="4" id="KW-0964">Secreted</keyword>
<protein>
    <submittedName>
        <fullName evidence="17">Putative carboxypeptidase a</fullName>
    </submittedName>
</protein>
<dbReference type="GO" id="GO:0005615">
    <property type="term" value="C:extracellular space"/>
    <property type="evidence" value="ECO:0007669"/>
    <property type="project" value="TreeGrafter"/>
</dbReference>
<keyword evidence="9" id="KW-0378">Hydrolase</keyword>
<feature type="chain" id="PRO_5001516101" evidence="15">
    <location>
        <begin position="20"/>
        <end position="465"/>
    </location>
</feature>
<dbReference type="Pfam" id="PF02244">
    <property type="entry name" value="Propep_M14"/>
    <property type="match status" value="1"/>
</dbReference>
<evidence type="ECO:0000256" key="11">
    <source>
        <dbReference type="ARBA" id="ARBA00023049"/>
    </source>
</evidence>
<organism evidence="17">
    <name type="scientific">Triatoma infestans</name>
    <name type="common">Assassin bug</name>
    <dbReference type="NCBI Taxonomy" id="30076"/>
    <lineage>
        <taxon>Eukaryota</taxon>
        <taxon>Metazoa</taxon>
        <taxon>Ecdysozoa</taxon>
        <taxon>Arthropoda</taxon>
        <taxon>Hexapoda</taxon>
        <taxon>Insecta</taxon>
        <taxon>Pterygota</taxon>
        <taxon>Neoptera</taxon>
        <taxon>Paraneoptera</taxon>
        <taxon>Hemiptera</taxon>
        <taxon>Heteroptera</taxon>
        <taxon>Panheteroptera</taxon>
        <taxon>Cimicomorpha</taxon>
        <taxon>Reduviidae</taxon>
        <taxon>Triatominae</taxon>
        <taxon>Triatoma</taxon>
    </lineage>
</organism>
<evidence type="ECO:0000256" key="5">
    <source>
        <dbReference type="ARBA" id="ARBA00022645"/>
    </source>
</evidence>
<comment type="function">
    <text evidence="13">Involved in the digestion of the blood meal.</text>
</comment>
<evidence type="ECO:0000256" key="1">
    <source>
        <dbReference type="ARBA" id="ARBA00001947"/>
    </source>
</evidence>
<comment type="cofactor">
    <cofactor evidence="1">
        <name>Zn(2+)</name>
        <dbReference type="ChEBI" id="CHEBI:29105"/>
    </cofactor>
</comment>
<feature type="active site" description="Proton donor/acceptor" evidence="14">
    <location>
        <position position="430"/>
    </location>
</feature>
<dbReference type="EMBL" id="GBBI01001645">
    <property type="protein sequence ID" value="JAC17067.1"/>
    <property type="molecule type" value="mRNA"/>
</dbReference>
<dbReference type="PRINTS" id="PR00765">
    <property type="entry name" value="CRBOXYPTASEA"/>
</dbReference>
<reference evidence="17" key="1">
    <citation type="journal article" date="2014" name="PLoS Negl. Trop. Dis.">
        <title>An updated insight into the Sialotranscriptome of Triatoma infestans: developmental stage and geographic variations.</title>
        <authorList>
            <person name="Schwarz A."/>
            <person name="Medrano-Mercado N."/>
            <person name="Schaub G.A."/>
            <person name="Struchiner C.J."/>
            <person name="Bargues M.D."/>
            <person name="Levy M.Z."/>
            <person name="Ribeiro J.M."/>
        </authorList>
    </citation>
    <scope>NUCLEOTIDE SEQUENCE</scope>
    <source>
        <strain evidence="17">Chile</strain>
        <tissue evidence="17">Salivary glands</tissue>
    </source>
</reference>
<dbReference type="GO" id="GO:0004181">
    <property type="term" value="F:metallocarboxypeptidase activity"/>
    <property type="evidence" value="ECO:0007669"/>
    <property type="project" value="InterPro"/>
</dbReference>
<keyword evidence="10" id="KW-0862">Zinc</keyword>
<comment type="similarity">
    <text evidence="3 14">Belongs to the peptidase M14 family.</text>
</comment>
<evidence type="ECO:0000313" key="17">
    <source>
        <dbReference type="EMBL" id="JAC17067.1"/>
    </source>
</evidence>
<name>A0A023F755_TRIIF</name>
<dbReference type="PANTHER" id="PTHR11705">
    <property type="entry name" value="PROTEASE FAMILY M14 CARBOXYPEPTIDASE A,B"/>
    <property type="match status" value="1"/>
</dbReference>
<dbReference type="GO" id="GO:0008270">
    <property type="term" value="F:zinc ion binding"/>
    <property type="evidence" value="ECO:0007669"/>
    <property type="project" value="InterPro"/>
</dbReference>
<evidence type="ECO:0000256" key="6">
    <source>
        <dbReference type="ARBA" id="ARBA00022670"/>
    </source>
</evidence>
<dbReference type="SUPFAM" id="SSF54897">
    <property type="entry name" value="Protease propeptides/inhibitors"/>
    <property type="match status" value="1"/>
</dbReference>
<evidence type="ECO:0000256" key="7">
    <source>
        <dbReference type="ARBA" id="ARBA00022723"/>
    </source>
</evidence>
<keyword evidence="7" id="KW-0479">Metal-binding</keyword>
<evidence type="ECO:0000256" key="2">
    <source>
        <dbReference type="ARBA" id="ARBA00004613"/>
    </source>
</evidence>
<proteinExistence type="evidence at transcript level"/>
<evidence type="ECO:0000256" key="14">
    <source>
        <dbReference type="PROSITE-ProRule" id="PRU01379"/>
    </source>
</evidence>
<evidence type="ECO:0000256" key="12">
    <source>
        <dbReference type="ARBA" id="ARBA00023157"/>
    </source>
</evidence>
<evidence type="ECO:0000256" key="13">
    <source>
        <dbReference type="ARBA" id="ARBA00057299"/>
    </source>
</evidence>
<keyword evidence="12" id="KW-1015">Disulfide bond</keyword>
<evidence type="ECO:0000256" key="3">
    <source>
        <dbReference type="ARBA" id="ARBA00005988"/>
    </source>
</evidence>
<dbReference type="SMART" id="SM00631">
    <property type="entry name" value="Zn_pept"/>
    <property type="match status" value="1"/>
</dbReference>
<evidence type="ECO:0000256" key="9">
    <source>
        <dbReference type="ARBA" id="ARBA00022801"/>
    </source>
</evidence>
<accession>A0A023F755</accession>
<feature type="non-terminal residue" evidence="17">
    <location>
        <position position="465"/>
    </location>
</feature>
<comment type="subcellular location">
    <subcellularLocation>
        <location evidence="2">Secreted</location>
    </subcellularLocation>
</comment>
<feature type="domain" description="Peptidase M14" evidence="16">
    <location>
        <begin position="172"/>
        <end position="463"/>
    </location>
</feature>
<dbReference type="Pfam" id="PF00246">
    <property type="entry name" value="Peptidase_M14"/>
    <property type="match status" value="1"/>
</dbReference>
<evidence type="ECO:0000256" key="15">
    <source>
        <dbReference type="SAM" id="SignalP"/>
    </source>
</evidence>
<dbReference type="Gene3D" id="3.30.70.340">
    <property type="entry name" value="Metallocarboxypeptidase-like"/>
    <property type="match status" value="1"/>
</dbReference>
<sequence length="465" mass="51955">MKIVKYCLVFICCFTIAISRPSDESNDKKDETKSDLATNGNSIQNAIEKVFYHGAQVLNVYAENVKKIVDELIAKGGAEEWGGNKTHFDVFIPKDNVPRIKSYLAEKNIEHKIMIEDVQVAIDSENPSMIDSVPKMHHLFDESKLYFLTTPAWGHHMKNLVSRPGHKMTWRSYHRLADIYGYLDYLAENYSNIVSVGSVGNSVEGQQIKYIKISSGKPNATKFWIDGGMHGREWISPATVTYIIREFVENRQAHMPDIDGIDFYIVPVVNPDGYEYSHTTKRTWLKNRSKGNDSCVGTDLNRNWGYMWGGQGTSEGNCSIHYRGTKAFSEPETRSVADFIVERKDNMKAFISFHSYGQFILIPYSYQSEILPSDFNELEEVAEKAALAIKSSTGALYTVGNSAKLICAVSGVSADWAIGFAGIKYAYTIELADGEQGFIVPAQDIITIGKEGLAAVKTVATALHD</sequence>
<dbReference type="AlphaFoldDB" id="A0A023F755"/>
<dbReference type="MEROPS" id="M14.A18"/>
<dbReference type="CDD" id="cd03860">
    <property type="entry name" value="M14_CP_A-B_like"/>
    <property type="match status" value="1"/>
</dbReference>
<evidence type="ECO:0000256" key="8">
    <source>
        <dbReference type="ARBA" id="ARBA00022729"/>
    </source>
</evidence>
<keyword evidence="6" id="KW-0645">Protease</keyword>
<dbReference type="PROSITE" id="PS52035">
    <property type="entry name" value="PEPTIDASE_M14"/>
    <property type="match status" value="1"/>
</dbReference>
<evidence type="ECO:0000256" key="4">
    <source>
        <dbReference type="ARBA" id="ARBA00022525"/>
    </source>
</evidence>
<dbReference type="Gene3D" id="3.40.630.10">
    <property type="entry name" value="Zn peptidases"/>
    <property type="match status" value="1"/>
</dbReference>
<keyword evidence="8 15" id="KW-0732">Signal</keyword>